<dbReference type="AlphaFoldDB" id="A0A3P7YIW5"/>
<accession>A0A3P7YIW5</accession>
<evidence type="ECO:0000313" key="1">
    <source>
        <dbReference type="EMBL" id="VDO76929.1"/>
    </source>
</evidence>
<name>A0A3P7YIW5_HELPZ</name>
<evidence type="ECO:0000313" key="3">
    <source>
        <dbReference type="WBParaSite" id="HPBE_0000857401-mRNA-1"/>
    </source>
</evidence>
<evidence type="ECO:0000313" key="2">
    <source>
        <dbReference type="Proteomes" id="UP000050761"/>
    </source>
</evidence>
<protein>
    <submittedName>
        <fullName evidence="3">FERM domain-containing protein</fullName>
    </submittedName>
</protein>
<dbReference type="WBParaSite" id="HPBE_0000857401-mRNA-1">
    <property type="protein sequence ID" value="HPBE_0000857401-mRNA-1"/>
    <property type="gene ID" value="HPBE_0000857401"/>
</dbReference>
<dbReference type="Proteomes" id="UP000050761">
    <property type="component" value="Unassembled WGS sequence"/>
</dbReference>
<proteinExistence type="predicted"/>
<sequence>MDTPCKPNAKCYIDNNSDTDIDTLFESFDLERHDPPISPPTSTQPSTVRIGRGWYRSIELFELNRMLPLRVPKTQMWTRKSAGNFTAALHRSKMSEATTLYFCGLLKLSAAYETPEPQPDRFDLDRPQFPIVPDPRFGVQNRPANVACQIHSPHTFRQSVRRCLCRAIVLDYVHSVAYCLLKHPLRQLLGADNPVAEIGKATEVLLTKSRHNSRKEEAKSVYDLAHLLLKHARGPCIGNNVMKQKHGHEAVLLFEYYSSHWDAAVKLKRLLEKSPNTFFQIAYLQSGGFRWTIELNDPLALMYHKVEGTLRDGLSSETPSLHLGKPLQCVLVEHIHDDRCHMQHCDGLPPDKVLNYLCFFVPNAQHTSAQQSSKGVADASIERALGELNNAGSRTETVLSCRVG</sequence>
<reference evidence="3" key="2">
    <citation type="submission" date="2019-09" db="UniProtKB">
        <authorList>
            <consortium name="WormBaseParasite"/>
        </authorList>
    </citation>
    <scope>IDENTIFICATION</scope>
</reference>
<gene>
    <name evidence="1" type="ORF">HPBE_LOCUS8575</name>
</gene>
<dbReference type="EMBL" id="UZAH01026191">
    <property type="protein sequence ID" value="VDO76929.1"/>
    <property type="molecule type" value="Genomic_DNA"/>
</dbReference>
<organism evidence="1">
    <name type="scientific">Heligmosomoides polygyrus</name>
    <name type="common">Parasitic roundworm</name>
    <dbReference type="NCBI Taxonomy" id="6339"/>
    <lineage>
        <taxon>Eukaryota</taxon>
        <taxon>Metazoa</taxon>
        <taxon>Ecdysozoa</taxon>
        <taxon>Nematoda</taxon>
        <taxon>Chromadorea</taxon>
        <taxon>Rhabditida</taxon>
        <taxon>Rhabditina</taxon>
        <taxon>Rhabditomorpha</taxon>
        <taxon>Strongyloidea</taxon>
        <taxon>Heligmosomidae</taxon>
        <taxon>Heligmosomoides</taxon>
    </lineage>
</organism>
<reference evidence="1 2" key="1">
    <citation type="submission" date="2018-11" db="EMBL/GenBank/DDBJ databases">
        <authorList>
            <consortium name="Pathogen Informatics"/>
        </authorList>
    </citation>
    <scope>NUCLEOTIDE SEQUENCE [LARGE SCALE GENOMIC DNA]</scope>
</reference>
<keyword evidence="2" id="KW-1185">Reference proteome</keyword>